<name>A0ABN7W152_GIGMA</name>
<protein>
    <submittedName>
        <fullName evidence="1">45443_t:CDS:1</fullName>
    </submittedName>
</protein>
<organism evidence="1 2">
    <name type="scientific">Gigaspora margarita</name>
    <dbReference type="NCBI Taxonomy" id="4874"/>
    <lineage>
        <taxon>Eukaryota</taxon>
        <taxon>Fungi</taxon>
        <taxon>Fungi incertae sedis</taxon>
        <taxon>Mucoromycota</taxon>
        <taxon>Glomeromycotina</taxon>
        <taxon>Glomeromycetes</taxon>
        <taxon>Diversisporales</taxon>
        <taxon>Gigasporaceae</taxon>
        <taxon>Gigaspora</taxon>
    </lineage>
</organism>
<dbReference type="Proteomes" id="UP000789901">
    <property type="component" value="Unassembled WGS sequence"/>
</dbReference>
<evidence type="ECO:0000313" key="2">
    <source>
        <dbReference type="Proteomes" id="UP000789901"/>
    </source>
</evidence>
<accession>A0ABN7W152</accession>
<evidence type="ECO:0000313" key="1">
    <source>
        <dbReference type="EMBL" id="CAG8810690.1"/>
    </source>
</evidence>
<comment type="caution">
    <text evidence="1">The sequence shown here is derived from an EMBL/GenBank/DDBJ whole genome shotgun (WGS) entry which is preliminary data.</text>
</comment>
<proteinExistence type="predicted"/>
<sequence>MQNSASSFYAKDMKYKQLSEKQKIALLKEIVLNYGQSKSAIKTESIEIITERLCKAFDDAEDWYWQMYDNNNLHTDEYTVLIPKHNDQSDTPKITI</sequence>
<reference evidence="1 2" key="1">
    <citation type="submission" date="2021-06" db="EMBL/GenBank/DDBJ databases">
        <authorList>
            <person name="Kallberg Y."/>
            <person name="Tangrot J."/>
            <person name="Rosling A."/>
        </authorList>
    </citation>
    <scope>NUCLEOTIDE SEQUENCE [LARGE SCALE GENOMIC DNA]</scope>
    <source>
        <strain evidence="1 2">120-4 pot B 10/14</strain>
    </source>
</reference>
<dbReference type="EMBL" id="CAJVQB010027520">
    <property type="protein sequence ID" value="CAG8810690.1"/>
    <property type="molecule type" value="Genomic_DNA"/>
</dbReference>
<keyword evidence="2" id="KW-1185">Reference proteome</keyword>
<gene>
    <name evidence="1" type="ORF">GMARGA_LOCUS25151</name>
</gene>
<feature type="non-terminal residue" evidence="1">
    <location>
        <position position="96"/>
    </location>
</feature>